<gene>
    <name evidence="1" type="ORF">BYL167_LOCUS14841</name>
</gene>
<reference evidence="1" key="1">
    <citation type="submission" date="2021-02" db="EMBL/GenBank/DDBJ databases">
        <authorList>
            <person name="Nowell W R."/>
        </authorList>
    </citation>
    <scope>NUCLEOTIDE SEQUENCE</scope>
</reference>
<proteinExistence type="predicted"/>
<dbReference type="AlphaFoldDB" id="A0A8S2NWJ9"/>
<dbReference type="EMBL" id="CAJOBH010005368">
    <property type="protein sequence ID" value="CAF4022049.1"/>
    <property type="molecule type" value="Genomic_DNA"/>
</dbReference>
<accession>A0A8S2NWJ9</accession>
<protein>
    <submittedName>
        <fullName evidence="1">Uncharacterized protein</fullName>
    </submittedName>
</protein>
<comment type="caution">
    <text evidence="1">The sequence shown here is derived from an EMBL/GenBank/DDBJ whole genome shotgun (WGS) entry which is preliminary data.</text>
</comment>
<organism evidence="1 2">
    <name type="scientific">Rotaria magnacalcarata</name>
    <dbReference type="NCBI Taxonomy" id="392030"/>
    <lineage>
        <taxon>Eukaryota</taxon>
        <taxon>Metazoa</taxon>
        <taxon>Spiralia</taxon>
        <taxon>Gnathifera</taxon>
        <taxon>Rotifera</taxon>
        <taxon>Eurotatoria</taxon>
        <taxon>Bdelloidea</taxon>
        <taxon>Philodinida</taxon>
        <taxon>Philodinidae</taxon>
        <taxon>Rotaria</taxon>
    </lineage>
</organism>
<sequence length="191" mass="22262">MIHRCVESFVVKLIADQDDINLLFNQFVDVSSHGSLIKCLASNDLECDEKFENSISKNNLIWIFNHLYERHRPIYDYITADIRSWCNEQNARGAAAKYKPILSISTINLQTAEDVETLFETMYSTTKKPTLTLTRDQKKSKGLDYHHLFDELTQKVHTAIKNFTEDKLSNEQLKLNIKSSHMEFLKKIEDM</sequence>
<evidence type="ECO:0000313" key="1">
    <source>
        <dbReference type="EMBL" id="CAF4022049.1"/>
    </source>
</evidence>
<evidence type="ECO:0000313" key="2">
    <source>
        <dbReference type="Proteomes" id="UP000681967"/>
    </source>
</evidence>
<dbReference type="Proteomes" id="UP000681967">
    <property type="component" value="Unassembled WGS sequence"/>
</dbReference>
<name>A0A8S2NWJ9_9BILA</name>